<keyword evidence="11 13" id="KW-0739">Sodium transport</keyword>
<evidence type="ECO:0000256" key="1">
    <source>
        <dbReference type="ARBA" id="ARBA00004141"/>
    </source>
</evidence>
<evidence type="ECO:0000256" key="9">
    <source>
        <dbReference type="ARBA" id="ARBA00023136"/>
    </source>
</evidence>
<dbReference type="OrthoDB" id="5815085at2759"/>
<dbReference type="AlphaFoldDB" id="A0A8S1HAL2"/>
<comment type="similarity">
    <text evidence="2 13">Belongs to the amiloride-sensitive sodium channel (TC 1.A.6) family.</text>
</comment>
<dbReference type="InterPro" id="IPR001873">
    <property type="entry name" value="ENaC"/>
</dbReference>
<evidence type="ECO:0000256" key="4">
    <source>
        <dbReference type="ARBA" id="ARBA00022461"/>
    </source>
</evidence>
<evidence type="ECO:0000256" key="11">
    <source>
        <dbReference type="ARBA" id="ARBA00023201"/>
    </source>
</evidence>
<dbReference type="GO" id="GO:0016020">
    <property type="term" value="C:membrane"/>
    <property type="evidence" value="ECO:0007669"/>
    <property type="project" value="UniProtKB-SubCell"/>
</dbReference>
<protein>
    <submittedName>
        <fullName evidence="16">Uncharacterized protein</fullName>
    </submittedName>
</protein>
<keyword evidence="3 13" id="KW-0813">Transport</keyword>
<evidence type="ECO:0000256" key="8">
    <source>
        <dbReference type="ARBA" id="ARBA00023065"/>
    </source>
</evidence>
<keyword evidence="17" id="KW-1185">Reference proteome</keyword>
<keyword evidence="10" id="KW-0325">Glycoprotein</keyword>
<evidence type="ECO:0000256" key="13">
    <source>
        <dbReference type="RuleBase" id="RU000679"/>
    </source>
</evidence>
<keyword evidence="12 13" id="KW-0407">Ion channel</keyword>
<evidence type="ECO:0000256" key="7">
    <source>
        <dbReference type="ARBA" id="ARBA00023053"/>
    </source>
</evidence>
<name>A0A8S1HAL2_9PELO</name>
<dbReference type="Gene3D" id="1.10.287.770">
    <property type="entry name" value="YojJ-like"/>
    <property type="match status" value="1"/>
</dbReference>
<dbReference type="Pfam" id="PF00858">
    <property type="entry name" value="ASC"/>
    <property type="match status" value="1"/>
</dbReference>
<evidence type="ECO:0000313" key="17">
    <source>
        <dbReference type="Proteomes" id="UP000835052"/>
    </source>
</evidence>
<dbReference type="Proteomes" id="UP000835052">
    <property type="component" value="Unassembled WGS sequence"/>
</dbReference>
<evidence type="ECO:0000256" key="12">
    <source>
        <dbReference type="ARBA" id="ARBA00023303"/>
    </source>
</evidence>
<evidence type="ECO:0000256" key="15">
    <source>
        <dbReference type="SAM" id="Phobius"/>
    </source>
</evidence>
<organism evidence="16 17">
    <name type="scientific">Caenorhabditis auriculariae</name>
    <dbReference type="NCBI Taxonomy" id="2777116"/>
    <lineage>
        <taxon>Eukaryota</taxon>
        <taxon>Metazoa</taxon>
        <taxon>Ecdysozoa</taxon>
        <taxon>Nematoda</taxon>
        <taxon>Chromadorea</taxon>
        <taxon>Rhabditida</taxon>
        <taxon>Rhabditina</taxon>
        <taxon>Rhabditomorpha</taxon>
        <taxon>Rhabditoidea</taxon>
        <taxon>Rhabditidae</taxon>
        <taxon>Peloderinae</taxon>
        <taxon>Caenorhabditis</taxon>
    </lineage>
</organism>
<evidence type="ECO:0000313" key="16">
    <source>
        <dbReference type="EMBL" id="CAD6193089.1"/>
    </source>
</evidence>
<evidence type="ECO:0000256" key="2">
    <source>
        <dbReference type="ARBA" id="ARBA00007193"/>
    </source>
</evidence>
<proteinExistence type="inferred from homology"/>
<gene>
    <name evidence="16" type="ORF">CAUJ_LOCUS9008</name>
</gene>
<evidence type="ECO:0000256" key="3">
    <source>
        <dbReference type="ARBA" id="ARBA00022448"/>
    </source>
</evidence>
<evidence type="ECO:0000256" key="6">
    <source>
        <dbReference type="ARBA" id="ARBA00022989"/>
    </source>
</evidence>
<keyword evidence="6 15" id="KW-1133">Transmembrane helix</keyword>
<reference evidence="16" key="1">
    <citation type="submission" date="2020-10" db="EMBL/GenBank/DDBJ databases">
        <authorList>
            <person name="Kikuchi T."/>
        </authorList>
    </citation>
    <scope>NUCLEOTIDE SEQUENCE</scope>
    <source>
        <strain evidence="16">NKZ352</strain>
    </source>
</reference>
<evidence type="ECO:0000256" key="14">
    <source>
        <dbReference type="SAM" id="MobiDB-lite"/>
    </source>
</evidence>
<keyword evidence="8 13" id="KW-0406">Ion transport</keyword>
<evidence type="ECO:0000256" key="5">
    <source>
        <dbReference type="ARBA" id="ARBA00022692"/>
    </source>
</evidence>
<feature type="region of interest" description="Disordered" evidence="14">
    <location>
        <begin position="344"/>
        <end position="364"/>
    </location>
</feature>
<keyword evidence="7" id="KW-0915">Sodium</keyword>
<evidence type="ECO:0000256" key="10">
    <source>
        <dbReference type="ARBA" id="ARBA00023180"/>
    </source>
</evidence>
<accession>A0A8S1HAL2</accession>
<keyword evidence="4 13" id="KW-0894">Sodium channel</keyword>
<keyword evidence="5 13" id="KW-0812">Transmembrane</keyword>
<comment type="subcellular location">
    <subcellularLocation>
        <location evidence="1">Membrane</location>
        <topology evidence="1">Multi-pass membrane protein</topology>
    </subcellularLocation>
</comment>
<dbReference type="GO" id="GO:0005272">
    <property type="term" value="F:sodium channel activity"/>
    <property type="evidence" value="ECO:0007669"/>
    <property type="project" value="UniProtKB-KW"/>
</dbReference>
<sequence length="484" mass="54692">MIWNLGRMFKNVYLHVGHSGCEEYTGLTTFHGMIRIFKSSTWTSLIFWCFVVVSCLVFYMIFCGYMITNYAYAATFQRVNYSTIQSSEIKISFNCEDLLFASKEPVCSNISSSNCVQISPSHYKFTFSSKLTGFDMYLGDNDSVIEMSAAAGLHKHVVLETTQVGNNGWKDLPWGVESELPYSIHNCEKLRLVLLKKDTKQCDFLNISPFYEGFNQSCVIEKPPNLQKNYPCYPVCRDFVVRVSKRVSKSSREKTMSRFTIYHSPTVKLLEETRKMGIVDVLCYLGGASSLFMGCSCITLMEMFIFLFKLVAQSACSKKENFVIDDKSIEAPKPMPEVLTINTKLSTSPSEPPRRPSVHQHRTRSVEAKFGASTSDMAVEASTAAANKRVSVQSLTSMSLILMKSSGLLETCHWNSDYQLIIRIGIVICADNRQLKSTMKTWTSTLVMKVKELSNSTGFIRLEEESAGYRVSLQEAQPQAIMYK</sequence>
<dbReference type="EMBL" id="CAJGYM010000032">
    <property type="protein sequence ID" value="CAD6193089.1"/>
    <property type="molecule type" value="Genomic_DNA"/>
</dbReference>
<comment type="caution">
    <text evidence="16">The sequence shown here is derived from an EMBL/GenBank/DDBJ whole genome shotgun (WGS) entry which is preliminary data.</text>
</comment>
<feature type="transmembrane region" description="Helical" evidence="15">
    <location>
        <begin position="45"/>
        <end position="68"/>
    </location>
</feature>
<keyword evidence="9 15" id="KW-0472">Membrane</keyword>